<evidence type="ECO:0000256" key="1">
    <source>
        <dbReference type="SAM" id="Coils"/>
    </source>
</evidence>
<dbReference type="GeneTree" id="ENSGT00390000013207"/>
<dbReference type="InterPro" id="IPR016024">
    <property type="entry name" value="ARM-type_fold"/>
</dbReference>
<name>A0A8B9XTT6_BOSMU</name>
<dbReference type="SUPFAM" id="SSF48371">
    <property type="entry name" value="ARM repeat"/>
    <property type="match status" value="1"/>
</dbReference>
<dbReference type="Pfam" id="PF13646">
    <property type="entry name" value="HEAT_2"/>
    <property type="match status" value="1"/>
</dbReference>
<protein>
    <recommendedName>
        <fullName evidence="4">HEAT repeat containing 4</fullName>
    </recommendedName>
</protein>
<dbReference type="AlphaFoldDB" id="A0A8B9XTT6"/>
<dbReference type="Gene3D" id="1.25.10.10">
    <property type="entry name" value="Leucine-rich Repeat Variant"/>
    <property type="match status" value="1"/>
</dbReference>
<evidence type="ECO:0000313" key="2">
    <source>
        <dbReference type="Ensembl" id="ENSBGRP00000026920.1"/>
    </source>
</evidence>
<reference evidence="2" key="3">
    <citation type="submission" date="2025-09" db="UniProtKB">
        <authorList>
            <consortium name="Ensembl"/>
        </authorList>
    </citation>
    <scope>IDENTIFICATION</scope>
</reference>
<dbReference type="GO" id="GO:0016491">
    <property type="term" value="F:oxidoreductase activity"/>
    <property type="evidence" value="ECO:0007669"/>
    <property type="project" value="TreeGrafter"/>
</dbReference>
<proteinExistence type="predicted"/>
<dbReference type="Ensembl" id="ENSBGRT00000031060.1">
    <property type="protein sequence ID" value="ENSBGRP00000026920.1"/>
    <property type="gene ID" value="ENSBGRG00000016829.1"/>
</dbReference>
<evidence type="ECO:0008006" key="4">
    <source>
        <dbReference type="Google" id="ProtNLM"/>
    </source>
</evidence>
<keyword evidence="1" id="KW-0175">Coiled coil</keyword>
<keyword evidence="3" id="KW-1185">Reference proteome</keyword>
<dbReference type="Proteomes" id="UP000694520">
    <property type="component" value="Chromosome 11"/>
</dbReference>
<feature type="coiled-coil region" evidence="1">
    <location>
        <begin position="367"/>
        <end position="394"/>
    </location>
</feature>
<reference evidence="2" key="1">
    <citation type="submission" date="2019-05" db="EMBL/GenBank/DDBJ databases">
        <authorList>
            <person name="Zhang S."/>
            <person name="Liu J."/>
        </authorList>
    </citation>
    <scope>NUCLEOTIDE SEQUENCE [LARGE SCALE GENOMIC DNA]</scope>
</reference>
<dbReference type="PANTHER" id="PTHR12697:SF20">
    <property type="entry name" value="HEAT REPEAT-CONTAINING PROTEIN 4"/>
    <property type="match status" value="1"/>
</dbReference>
<dbReference type="PANTHER" id="PTHR12697">
    <property type="entry name" value="PBS LYASE HEAT-LIKE PROTEIN"/>
    <property type="match status" value="1"/>
</dbReference>
<organism evidence="2 3">
    <name type="scientific">Bos mutus grunniens</name>
    <name type="common">Wild yak</name>
    <name type="synonym">Bos grunniens</name>
    <dbReference type="NCBI Taxonomy" id="30521"/>
    <lineage>
        <taxon>Eukaryota</taxon>
        <taxon>Metazoa</taxon>
        <taxon>Chordata</taxon>
        <taxon>Craniata</taxon>
        <taxon>Vertebrata</taxon>
        <taxon>Euteleostomi</taxon>
        <taxon>Mammalia</taxon>
        <taxon>Eutheria</taxon>
        <taxon>Laurasiatheria</taxon>
        <taxon>Artiodactyla</taxon>
        <taxon>Ruminantia</taxon>
        <taxon>Pecora</taxon>
        <taxon>Bovidae</taxon>
        <taxon>Bovinae</taxon>
        <taxon>Bos</taxon>
    </lineage>
</organism>
<accession>A0A8B9XTT6</accession>
<reference evidence="2" key="2">
    <citation type="submission" date="2025-08" db="UniProtKB">
        <authorList>
            <consortium name="Ensembl"/>
        </authorList>
    </citation>
    <scope>IDENTIFICATION</scope>
</reference>
<sequence>ESEPWESAWTKWHHKTIEGLLQSLVDIHDAALERPVLPSTKTMKALSIQDLPENANVRMAAAVCQYAIQSHNPLAQEIMQTVLLKGNTVDSWAAAQCLALEGAATYPVIKRILHQLFHKKNEDTEQQSCTLLRHLSGKTTLIHTMLAVELNSRQWKDRIVACQALSRIGGNVSLDMKHKLIQLMLSDWNKKVRQAAAQALGQMNLGKEVHDTIRIKLGQGNFQERVEALYLICGLKLMTVKLLPSFLNCFSDDFMAVRRAACLAAGALQIRDNMVLECLLNLIQGDPCWKIKAFAIRALGQIGCVSPQLTDLLLWAVHYEESPGVRLEACRSILALKLQGDRVRDTFLDVLLLENHEAVLKEIHHAMKILNLENEGNQEMLQEIRNRIQTLSQKELLIQKVFKIEAAVKKVKEEAKRVYVQPKEGQKPLKLHTFLQEIFQACEALRTKSLVTESSPGPKHKKQRSLITCQRSTHCPGKKDCDGTIWV</sequence>
<dbReference type="InterPro" id="IPR011989">
    <property type="entry name" value="ARM-like"/>
</dbReference>
<evidence type="ECO:0000313" key="3">
    <source>
        <dbReference type="Proteomes" id="UP000694520"/>
    </source>
</evidence>